<organism evidence="2 3">
    <name type="scientific">Stephania cephalantha</name>
    <dbReference type="NCBI Taxonomy" id="152367"/>
    <lineage>
        <taxon>Eukaryota</taxon>
        <taxon>Viridiplantae</taxon>
        <taxon>Streptophyta</taxon>
        <taxon>Embryophyta</taxon>
        <taxon>Tracheophyta</taxon>
        <taxon>Spermatophyta</taxon>
        <taxon>Magnoliopsida</taxon>
        <taxon>Ranunculales</taxon>
        <taxon>Menispermaceae</taxon>
        <taxon>Menispermoideae</taxon>
        <taxon>Cissampelideae</taxon>
        <taxon>Stephania</taxon>
    </lineage>
</organism>
<dbReference type="Proteomes" id="UP001419268">
    <property type="component" value="Unassembled WGS sequence"/>
</dbReference>
<evidence type="ECO:0000313" key="2">
    <source>
        <dbReference type="EMBL" id="KAK9111572.1"/>
    </source>
</evidence>
<proteinExistence type="predicted"/>
<accession>A0AAP0IAJ9</accession>
<protein>
    <submittedName>
        <fullName evidence="2">Uncharacterized protein</fullName>
    </submittedName>
</protein>
<sequence length="115" mass="13419">MGRGESSAEKGRAERRRTERDKKPERAPKTSNSPKLIKIRPWKRENAKFGVLFVTCAPRRIWWMLELVARSRTRGGHGLGEFAGMRDVARYEWWRQLAVMHALVREDATCRVRIG</sequence>
<feature type="region of interest" description="Disordered" evidence="1">
    <location>
        <begin position="1"/>
        <end position="36"/>
    </location>
</feature>
<evidence type="ECO:0000256" key="1">
    <source>
        <dbReference type="SAM" id="MobiDB-lite"/>
    </source>
</evidence>
<dbReference type="EMBL" id="JBBNAG010000008">
    <property type="protein sequence ID" value="KAK9111572.1"/>
    <property type="molecule type" value="Genomic_DNA"/>
</dbReference>
<dbReference type="AlphaFoldDB" id="A0AAP0IAJ9"/>
<comment type="caution">
    <text evidence="2">The sequence shown here is derived from an EMBL/GenBank/DDBJ whole genome shotgun (WGS) entry which is preliminary data.</text>
</comment>
<reference evidence="2 3" key="1">
    <citation type="submission" date="2024-01" db="EMBL/GenBank/DDBJ databases">
        <title>Genome assemblies of Stephania.</title>
        <authorList>
            <person name="Yang L."/>
        </authorList>
    </citation>
    <scope>NUCLEOTIDE SEQUENCE [LARGE SCALE GENOMIC DNA]</scope>
    <source>
        <strain evidence="2">JXDWG</strain>
        <tissue evidence="2">Leaf</tissue>
    </source>
</reference>
<evidence type="ECO:0000313" key="3">
    <source>
        <dbReference type="Proteomes" id="UP001419268"/>
    </source>
</evidence>
<gene>
    <name evidence="2" type="ORF">Scep_019091</name>
</gene>
<name>A0AAP0IAJ9_9MAGN</name>
<keyword evidence="3" id="KW-1185">Reference proteome</keyword>
<feature type="compositionally biased region" description="Basic and acidic residues" evidence="1">
    <location>
        <begin position="1"/>
        <end position="28"/>
    </location>
</feature>